<sequence length="165" mass="18626">MEPTNSLEIVVRHAVKKLASLVTDEELKKIMRKVGIKLNNSTVLEIAKTGKARFIQQCNSEVDSLVHDDEILEKIEKLKDLIKAATDNGASSKGWRPTGEPEIDAFGHVRKEMLAYEKRLADFKALLAKEVEEKMATLEKMRNELTKNAFIKNLDTTSPEILSDF</sequence>
<dbReference type="WBParaSite" id="SMUV_0000975201-mRNA-1">
    <property type="protein sequence ID" value="SMUV_0000975201-mRNA-1"/>
    <property type="gene ID" value="SMUV_0000975201"/>
</dbReference>
<proteinExistence type="predicted"/>
<protein>
    <submittedName>
        <fullName evidence="2">TBPIP domain-containing protein</fullName>
    </submittedName>
</protein>
<reference evidence="2" key="1">
    <citation type="submission" date="2016-04" db="UniProtKB">
        <authorList>
            <consortium name="WormBaseParasite"/>
        </authorList>
    </citation>
    <scope>IDENTIFICATION</scope>
</reference>
<name>A0A158R665_9BILA</name>
<organism evidence="1 2">
    <name type="scientific">Syphacia muris</name>
    <dbReference type="NCBI Taxonomy" id="451379"/>
    <lineage>
        <taxon>Eukaryota</taxon>
        <taxon>Metazoa</taxon>
        <taxon>Ecdysozoa</taxon>
        <taxon>Nematoda</taxon>
        <taxon>Chromadorea</taxon>
        <taxon>Rhabditida</taxon>
        <taxon>Spirurina</taxon>
        <taxon>Oxyuridomorpha</taxon>
        <taxon>Oxyuroidea</taxon>
        <taxon>Oxyuridae</taxon>
        <taxon>Syphacia</taxon>
    </lineage>
</organism>
<accession>A0A158R665</accession>
<keyword evidence="1" id="KW-1185">Reference proteome</keyword>
<evidence type="ECO:0000313" key="1">
    <source>
        <dbReference type="Proteomes" id="UP000046393"/>
    </source>
</evidence>
<dbReference type="Proteomes" id="UP000046393">
    <property type="component" value="Unplaced"/>
</dbReference>
<dbReference type="AlphaFoldDB" id="A0A158R665"/>
<evidence type="ECO:0000313" key="2">
    <source>
        <dbReference type="WBParaSite" id="SMUV_0000975201-mRNA-1"/>
    </source>
</evidence>